<evidence type="ECO:0000256" key="1">
    <source>
        <dbReference type="SAM" id="MobiDB-lite"/>
    </source>
</evidence>
<keyword evidence="2" id="KW-0472">Membrane</keyword>
<evidence type="ECO:0000256" key="2">
    <source>
        <dbReference type="SAM" id="Phobius"/>
    </source>
</evidence>
<feature type="transmembrane region" description="Helical" evidence="2">
    <location>
        <begin position="184"/>
        <end position="209"/>
    </location>
</feature>
<dbReference type="AlphaFoldDB" id="A0A2R6Y543"/>
<accession>A0A2R6Y543</accession>
<feature type="transmembrane region" description="Helical" evidence="2">
    <location>
        <begin position="268"/>
        <end position="289"/>
    </location>
</feature>
<dbReference type="EMBL" id="PEBX01000002">
    <property type="protein sequence ID" value="PTQ57796.1"/>
    <property type="molecule type" value="Genomic_DNA"/>
</dbReference>
<reference evidence="4" key="1">
    <citation type="journal article" date="2018" name="Sci. Rep.">
        <title>Lignite coal burning seam in the remote Altai Mountains harbors a hydrogen-driven thermophilic microbial community.</title>
        <authorList>
            <person name="Kadnikov V.V."/>
            <person name="Mardanov A.V."/>
            <person name="Ivasenko D.A."/>
            <person name="Antsiferov D.V."/>
            <person name="Beletsky A.V."/>
            <person name="Karnachuk O.V."/>
            <person name="Ravin N.V."/>
        </authorList>
    </citation>
    <scope>NUCLEOTIDE SEQUENCE [LARGE SCALE GENOMIC DNA]</scope>
</reference>
<feature type="region of interest" description="Disordered" evidence="1">
    <location>
        <begin position="303"/>
        <end position="364"/>
    </location>
</feature>
<keyword evidence="2" id="KW-0812">Transmembrane</keyword>
<feature type="transmembrane region" description="Helical" evidence="2">
    <location>
        <begin position="230"/>
        <end position="262"/>
    </location>
</feature>
<comment type="caution">
    <text evidence="3">The sequence shown here is derived from an EMBL/GenBank/DDBJ whole genome shotgun (WGS) entry which is preliminary data.</text>
</comment>
<feature type="transmembrane region" description="Helical" evidence="2">
    <location>
        <begin position="88"/>
        <end position="117"/>
    </location>
</feature>
<evidence type="ECO:0000313" key="3">
    <source>
        <dbReference type="EMBL" id="PTQ57796.1"/>
    </source>
</evidence>
<feature type="transmembrane region" description="Helical" evidence="2">
    <location>
        <begin position="137"/>
        <end position="164"/>
    </location>
</feature>
<keyword evidence="2" id="KW-1133">Transmembrane helix</keyword>
<gene>
    <name evidence="3" type="ORF">BSOLF_0658</name>
</gene>
<name>A0A2R6Y543_9BACL</name>
<sequence>MSNVRPMMTAGNIVKAGLLLLLGSVGVAVIVAPIAIGISVIGGSAAHGLLNAWEELQNLAQTGIDPTAPGVSPEALSGALVTPDAGTALAVGLAFTVAGFVFWLTLHWGSSVGAAFVRSDREGGVLQKTWKLFTQKFFSSLGLNVLSGLLFFVLNLGIVILIAAGSAPFFLSDMTKAESLTSAFYLFLFGSLVGFLYFWFGLVANLYLYARDAGLGAALTGGFRFLRHRFDAVALMAAENVLIAGVWWLLLGLLIAVLAFLLPAGSMVDALLIVLTAPFLGAAQILNVYRLFVRAAEAPATGAVRPVESQAAPPPAPSAHDREAAASTIAATVHSPDVQAKAPPSPPEAAPAMEGPTLNRDAPETPVAAEPDVVACPHCGQRVRRRKFCTHCGKPLAP</sequence>
<evidence type="ECO:0000313" key="4">
    <source>
        <dbReference type="Proteomes" id="UP000244338"/>
    </source>
</evidence>
<dbReference type="Proteomes" id="UP000244338">
    <property type="component" value="Unassembled WGS sequence"/>
</dbReference>
<feature type="transmembrane region" description="Helical" evidence="2">
    <location>
        <begin position="12"/>
        <end position="41"/>
    </location>
</feature>
<proteinExistence type="predicted"/>
<organism evidence="3 4">
    <name type="scientific">Candidatus Carbonibacillus altaicus</name>
    <dbReference type="NCBI Taxonomy" id="2163959"/>
    <lineage>
        <taxon>Bacteria</taxon>
        <taxon>Bacillati</taxon>
        <taxon>Bacillota</taxon>
        <taxon>Bacilli</taxon>
        <taxon>Bacillales</taxon>
        <taxon>Candidatus Carbonibacillus</taxon>
    </lineage>
</organism>
<protein>
    <submittedName>
        <fullName evidence="3">Uncharacterized protein</fullName>
    </submittedName>
</protein>